<dbReference type="SUPFAM" id="SSF69618">
    <property type="entry name" value="HemD-like"/>
    <property type="match status" value="1"/>
</dbReference>
<dbReference type="InterPro" id="IPR003754">
    <property type="entry name" value="4pyrrol_synth_uPrphyn_synth"/>
</dbReference>
<organism evidence="9 10">
    <name type="scientific">Peptostreptococcus russellii</name>
    <dbReference type="NCBI Taxonomy" id="215200"/>
    <lineage>
        <taxon>Bacteria</taxon>
        <taxon>Bacillati</taxon>
        <taxon>Bacillota</taxon>
        <taxon>Clostridia</taxon>
        <taxon>Peptostreptococcales</taxon>
        <taxon>Peptostreptococcaceae</taxon>
        <taxon>Peptostreptococcus</taxon>
    </lineage>
</organism>
<evidence type="ECO:0000313" key="10">
    <source>
        <dbReference type="Proteomes" id="UP000241434"/>
    </source>
</evidence>
<dbReference type="OrthoDB" id="9815856at2"/>
<dbReference type="InterPro" id="IPR003043">
    <property type="entry name" value="Uropor_MeTrfase_CS"/>
</dbReference>
<dbReference type="Gene3D" id="3.30.950.10">
    <property type="entry name" value="Methyltransferase, Cobalt-precorrin-4 Transmethylase, Domain 2"/>
    <property type="match status" value="1"/>
</dbReference>
<evidence type="ECO:0000259" key="8">
    <source>
        <dbReference type="Pfam" id="PF02602"/>
    </source>
</evidence>
<dbReference type="Proteomes" id="UP000241434">
    <property type="component" value="Unassembled WGS sequence"/>
</dbReference>
<evidence type="ECO:0000313" key="9">
    <source>
        <dbReference type="EMBL" id="PSJ30852.1"/>
    </source>
</evidence>
<dbReference type="InterPro" id="IPR036108">
    <property type="entry name" value="4pyrrol_syn_uPrphyn_synt_sf"/>
</dbReference>
<reference evidence="9" key="1">
    <citation type="thesis" date="2015" institute="Rutgers" country="The State University of New Jersey, 14 College Farm Rd., New Brunswick, NJ, USA">
        <title>Ammonia toxicity in bacteria and its implications for treatment of and resource recovery from highly nitrogenous organic wastes.</title>
        <authorList>
            <person name="Luther A.K."/>
        </authorList>
    </citation>
    <scope>NUCLEOTIDE SEQUENCE</scope>
    <source>
        <strain evidence="9">RT-10B</strain>
    </source>
</reference>
<comment type="caution">
    <text evidence="9">The sequence shown here is derived from an EMBL/GenBank/DDBJ whole genome shotgun (WGS) entry which is preliminary data.</text>
</comment>
<dbReference type="Gene3D" id="3.40.1010.10">
    <property type="entry name" value="Cobalt-precorrin-4 Transmethylase, Domain 1"/>
    <property type="match status" value="1"/>
</dbReference>
<keyword evidence="4" id="KW-0949">S-adenosyl-L-methionine</keyword>
<keyword evidence="10" id="KW-1185">Reference proteome</keyword>
<evidence type="ECO:0000259" key="7">
    <source>
        <dbReference type="Pfam" id="PF00590"/>
    </source>
</evidence>
<keyword evidence="2 6" id="KW-0489">Methyltransferase</keyword>
<dbReference type="GO" id="GO:0019354">
    <property type="term" value="P:siroheme biosynthetic process"/>
    <property type="evidence" value="ECO:0007669"/>
    <property type="project" value="InterPro"/>
</dbReference>
<feature type="domain" description="Tetrapyrrole methylase" evidence="7">
    <location>
        <begin position="13"/>
        <end position="222"/>
    </location>
</feature>
<dbReference type="FunFam" id="3.30.950.10:FF:000001">
    <property type="entry name" value="Siroheme synthase"/>
    <property type="match status" value="1"/>
</dbReference>
<dbReference type="AlphaFoldDB" id="A0A2P7PYR8"/>
<dbReference type="InterPro" id="IPR050161">
    <property type="entry name" value="Siro_Cobalamin_biosynth"/>
</dbReference>
<evidence type="ECO:0000256" key="2">
    <source>
        <dbReference type="ARBA" id="ARBA00022603"/>
    </source>
</evidence>
<proteinExistence type="inferred from homology"/>
<dbReference type="CDD" id="cd11642">
    <property type="entry name" value="SUMT"/>
    <property type="match status" value="1"/>
</dbReference>
<keyword evidence="3 6" id="KW-0808">Transferase</keyword>
<accession>A0A2P7PYR8</accession>
<dbReference type="GO" id="GO:0004851">
    <property type="term" value="F:uroporphyrin-III C-methyltransferase activity"/>
    <property type="evidence" value="ECO:0007669"/>
    <property type="project" value="UniProtKB-EC"/>
</dbReference>
<dbReference type="Pfam" id="PF00590">
    <property type="entry name" value="TP_methylase"/>
    <property type="match status" value="1"/>
</dbReference>
<protein>
    <recommendedName>
        <fullName evidence="1">uroporphyrinogen-III C-methyltransferase</fullName>
        <ecNumber evidence="1">2.1.1.107</ecNumber>
    </recommendedName>
</protein>
<dbReference type="EC" id="2.1.1.107" evidence="1"/>
<dbReference type="InterPro" id="IPR000878">
    <property type="entry name" value="4pyrrol_Mease"/>
</dbReference>
<evidence type="ECO:0000256" key="6">
    <source>
        <dbReference type="RuleBase" id="RU003960"/>
    </source>
</evidence>
<evidence type="ECO:0000256" key="4">
    <source>
        <dbReference type="ARBA" id="ARBA00022691"/>
    </source>
</evidence>
<evidence type="ECO:0000256" key="5">
    <source>
        <dbReference type="ARBA" id="ARBA00023244"/>
    </source>
</evidence>
<dbReference type="PANTHER" id="PTHR45790">
    <property type="entry name" value="SIROHEME SYNTHASE-RELATED"/>
    <property type="match status" value="1"/>
</dbReference>
<dbReference type="InterPro" id="IPR014776">
    <property type="entry name" value="4pyrrole_Mease_sub2"/>
</dbReference>
<dbReference type="NCBIfam" id="TIGR01469">
    <property type="entry name" value="cobA_cysG_Cterm"/>
    <property type="match status" value="1"/>
</dbReference>
<name>A0A2P7PYR8_9FIRM</name>
<sequence>MNLKEKKSLELGRVYLVGAGPGDIGLITLKGIECIKNADVIIYDRLINTRLLDYKKKNCETIYVGKKSSNHTIPQEKINNIIAQKAKEGKIVVRLKGGDPYVFGRGGEEGELLYDEGIEFEIVPGVSSAIGGLSYAGIPVTHRDFASSFHIVTGHAKKDNNLDINWRALAEEKATVVFLMGIGNIEYISKMLISNGKDPNTPVAFVSWATRYNQKTITTSLKYAKKCVDENNITAPSLFVLGGVVSLTEKLGFFERKKMFGKTVLVTRTRSKNSKLREKLEKNGARVIEIATILINEKENYQEIIVDKIKAKKYDCLAFTSSHSAEYFFEAMKEKRLDSRCLANTLIASIGSATTETIEKYGLFPDIEAKEFSGKGLAKSIVSYKIDSLSEANSKHKIVIDRVLFPCSEIASTTFEDALENFNIDVDRVEIYENKINYPIKEELINSLKNEKVDYITFTSSSTFNNTLELIGNENIHLLENIKKVSIGDITSETIEKSGLKVDMQSKIATIDSMIETIFDDIK</sequence>
<dbReference type="SUPFAM" id="SSF53790">
    <property type="entry name" value="Tetrapyrrole methylase"/>
    <property type="match status" value="1"/>
</dbReference>
<dbReference type="GO" id="GO:0032259">
    <property type="term" value="P:methylation"/>
    <property type="evidence" value="ECO:0007669"/>
    <property type="project" value="UniProtKB-KW"/>
</dbReference>
<gene>
    <name evidence="9" type="ORF">UF10_08290</name>
</gene>
<dbReference type="InterPro" id="IPR006366">
    <property type="entry name" value="CobA/CysG_C"/>
</dbReference>
<dbReference type="PROSITE" id="PS00839">
    <property type="entry name" value="SUMT_1"/>
    <property type="match status" value="1"/>
</dbReference>
<dbReference type="PROSITE" id="PS00840">
    <property type="entry name" value="SUMT_2"/>
    <property type="match status" value="1"/>
</dbReference>
<dbReference type="InterPro" id="IPR014777">
    <property type="entry name" value="4pyrrole_Mease_sub1"/>
</dbReference>
<feature type="domain" description="Tetrapyrrole biosynthesis uroporphyrinogen III synthase" evidence="8">
    <location>
        <begin position="275"/>
        <end position="516"/>
    </location>
</feature>
<dbReference type="InterPro" id="IPR035996">
    <property type="entry name" value="4pyrrol_Methylase_sf"/>
</dbReference>
<dbReference type="Gene3D" id="3.40.50.10090">
    <property type="match status" value="2"/>
</dbReference>
<dbReference type="NCBIfam" id="NF004790">
    <property type="entry name" value="PRK06136.1"/>
    <property type="match status" value="1"/>
</dbReference>
<dbReference type="FunFam" id="3.40.1010.10:FF:000001">
    <property type="entry name" value="Siroheme synthase"/>
    <property type="match status" value="1"/>
</dbReference>
<dbReference type="GO" id="GO:0004852">
    <property type="term" value="F:uroporphyrinogen-III synthase activity"/>
    <property type="evidence" value="ECO:0007669"/>
    <property type="project" value="InterPro"/>
</dbReference>
<evidence type="ECO:0000256" key="1">
    <source>
        <dbReference type="ARBA" id="ARBA00012162"/>
    </source>
</evidence>
<dbReference type="CDD" id="cd06578">
    <property type="entry name" value="HemD"/>
    <property type="match status" value="1"/>
</dbReference>
<dbReference type="EMBL" id="JYGE01000007">
    <property type="protein sequence ID" value="PSJ30852.1"/>
    <property type="molecule type" value="Genomic_DNA"/>
</dbReference>
<evidence type="ECO:0000256" key="3">
    <source>
        <dbReference type="ARBA" id="ARBA00022679"/>
    </source>
</evidence>
<dbReference type="PANTHER" id="PTHR45790:SF3">
    <property type="entry name" value="S-ADENOSYL-L-METHIONINE-DEPENDENT UROPORPHYRINOGEN III METHYLTRANSFERASE, CHLOROPLASTIC"/>
    <property type="match status" value="1"/>
</dbReference>
<dbReference type="Pfam" id="PF02602">
    <property type="entry name" value="HEM4"/>
    <property type="match status" value="1"/>
</dbReference>
<comment type="similarity">
    <text evidence="6">Belongs to the precorrin methyltransferase family.</text>
</comment>
<keyword evidence="5" id="KW-0627">Porphyrin biosynthesis</keyword>